<dbReference type="Pfam" id="PF00657">
    <property type="entry name" value="Lipase_GDSL"/>
    <property type="match status" value="1"/>
</dbReference>
<dbReference type="GO" id="GO:0005576">
    <property type="term" value="C:extracellular region"/>
    <property type="evidence" value="ECO:0007669"/>
    <property type="project" value="UniProtKB-SubCell"/>
</dbReference>
<keyword evidence="7" id="KW-0443">Lipid metabolism</keyword>
<sequence>MAALHCFYIIPSFVLAMAGSSLFGPCSANDLPASYVFGDSLVDSGNNNYLASLSKANIAPNGIDFMPYRIPTGRFTNGRTIPDIVGQELGFPHFTPPYLAPTTAGDTILTGVNYASGGGGILNETGQIFGGRLNLDAQIDNFENTKQDIISMVGAPAASSLLKKALFSVVIGSNDFLNNYLTPVLSESKRRSIPPEKFVQSMISKLRLQITRLYKLEARKLVIVNVGPIGCIPYQRDLNPNTGENCVAFTDQLARSFNLQLKNLVSELRQTLKEASFVYADVYNIVSDIIQNYSSYGFENANSACCRSAGRYGGLVPCGPSARVCADRSKYVFWDAYHPSDAANVIIAKRLVDGDARDVYPKNVRQLLRI</sequence>
<dbReference type="InterPro" id="IPR035669">
    <property type="entry name" value="SGNH_plant_lipase-like"/>
</dbReference>
<evidence type="ECO:0000256" key="3">
    <source>
        <dbReference type="ARBA" id="ARBA00022525"/>
    </source>
</evidence>
<proteinExistence type="inferred from homology"/>
<accession>A0AAV7FDB2</accession>
<dbReference type="AlphaFoldDB" id="A0AAV7FDB2"/>
<dbReference type="InterPro" id="IPR001087">
    <property type="entry name" value="GDSL"/>
</dbReference>
<dbReference type="GO" id="GO:0016042">
    <property type="term" value="P:lipid catabolic process"/>
    <property type="evidence" value="ECO:0007669"/>
    <property type="project" value="UniProtKB-KW"/>
</dbReference>
<evidence type="ECO:0000256" key="6">
    <source>
        <dbReference type="ARBA" id="ARBA00022963"/>
    </source>
</evidence>
<dbReference type="PANTHER" id="PTHR45650:SF4">
    <property type="entry name" value="GDSL-LIKE LIPASE_ACYLHYDROLASE FAMILY PROTEIN, EXPRESSED"/>
    <property type="match status" value="1"/>
</dbReference>
<dbReference type="SUPFAM" id="SSF52266">
    <property type="entry name" value="SGNH hydrolase"/>
    <property type="match status" value="1"/>
</dbReference>
<protein>
    <submittedName>
        <fullName evidence="9">Uncharacterized protein</fullName>
    </submittedName>
</protein>
<keyword evidence="6" id="KW-0442">Lipid degradation</keyword>
<dbReference type="InterPro" id="IPR036514">
    <property type="entry name" value="SGNH_hydro_sf"/>
</dbReference>
<comment type="subcellular location">
    <subcellularLocation>
        <location evidence="1">Secreted</location>
    </subcellularLocation>
</comment>
<comment type="similarity">
    <text evidence="2">Belongs to the 'GDSL' lipolytic enzyme family.</text>
</comment>
<dbReference type="InterPro" id="IPR051238">
    <property type="entry name" value="GDSL_esterase/lipase"/>
</dbReference>
<evidence type="ECO:0000256" key="4">
    <source>
        <dbReference type="ARBA" id="ARBA00022729"/>
    </source>
</evidence>
<feature type="chain" id="PRO_5043753613" evidence="8">
    <location>
        <begin position="29"/>
        <end position="370"/>
    </location>
</feature>
<evidence type="ECO:0000256" key="2">
    <source>
        <dbReference type="ARBA" id="ARBA00008668"/>
    </source>
</evidence>
<dbReference type="EMBL" id="JAINDJ010000002">
    <property type="protein sequence ID" value="KAG9457816.1"/>
    <property type="molecule type" value="Genomic_DNA"/>
</dbReference>
<evidence type="ECO:0000256" key="5">
    <source>
        <dbReference type="ARBA" id="ARBA00022801"/>
    </source>
</evidence>
<dbReference type="GO" id="GO:0016788">
    <property type="term" value="F:hydrolase activity, acting on ester bonds"/>
    <property type="evidence" value="ECO:0007669"/>
    <property type="project" value="InterPro"/>
</dbReference>
<organism evidence="9 10">
    <name type="scientific">Aristolochia fimbriata</name>
    <name type="common">White veined hardy Dutchman's pipe vine</name>
    <dbReference type="NCBI Taxonomy" id="158543"/>
    <lineage>
        <taxon>Eukaryota</taxon>
        <taxon>Viridiplantae</taxon>
        <taxon>Streptophyta</taxon>
        <taxon>Embryophyta</taxon>
        <taxon>Tracheophyta</taxon>
        <taxon>Spermatophyta</taxon>
        <taxon>Magnoliopsida</taxon>
        <taxon>Magnoliidae</taxon>
        <taxon>Piperales</taxon>
        <taxon>Aristolochiaceae</taxon>
        <taxon>Aristolochia</taxon>
    </lineage>
</organism>
<dbReference type="CDD" id="cd01837">
    <property type="entry name" value="SGNH_plant_lipase_like"/>
    <property type="match status" value="1"/>
</dbReference>
<keyword evidence="4 8" id="KW-0732">Signal</keyword>
<evidence type="ECO:0000256" key="8">
    <source>
        <dbReference type="SAM" id="SignalP"/>
    </source>
</evidence>
<reference evidence="9 10" key="1">
    <citation type="submission" date="2021-07" db="EMBL/GenBank/DDBJ databases">
        <title>The Aristolochia fimbriata genome: insights into angiosperm evolution, floral development and chemical biosynthesis.</title>
        <authorList>
            <person name="Jiao Y."/>
        </authorList>
    </citation>
    <scope>NUCLEOTIDE SEQUENCE [LARGE SCALE GENOMIC DNA]</scope>
    <source>
        <strain evidence="9">IBCAS-2021</strain>
        <tissue evidence="9">Leaf</tissue>
    </source>
</reference>
<dbReference type="PANTHER" id="PTHR45650">
    <property type="entry name" value="GDSL-LIKE LIPASE/ACYLHYDROLASE-RELATED"/>
    <property type="match status" value="1"/>
</dbReference>
<evidence type="ECO:0000256" key="1">
    <source>
        <dbReference type="ARBA" id="ARBA00004613"/>
    </source>
</evidence>
<dbReference type="Gene3D" id="3.40.50.1110">
    <property type="entry name" value="SGNH hydrolase"/>
    <property type="match status" value="1"/>
</dbReference>
<feature type="signal peptide" evidence="8">
    <location>
        <begin position="1"/>
        <end position="28"/>
    </location>
</feature>
<evidence type="ECO:0000313" key="10">
    <source>
        <dbReference type="Proteomes" id="UP000825729"/>
    </source>
</evidence>
<keyword evidence="10" id="KW-1185">Reference proteome</keyword>
<gene>
    <name evidence="9" type="ORF">H6P81_002324</name>
</gene>
<dbReference type="Proteomes" id="UP000825729">
    <property type="component" value="Unassembled WGS sequence"/>
</dbReference>
<name>A0AAV7FDB2_ARIFI</name>
<evidence type="ECO:0000313" key="9">
    <source>
        <dbReference type="EMBL" id="KAG9457816.1"/>
    </source>
</evidence>
<comment type="caution">
    <text evidence="9">The sequence shown here is derived from an EMBL/GenBank/DDBJ whole genome shotgun (WGS) entry which is preliminary data.</text>
</comment>
<evidence type="ECO:0000256" key="7">
    <source>
        <dbReference type="ARBA" id="ARBA00023098"/>
    </source>
</evidence>
<keyword evidence="5" id="KW-0378">Hydrolase</keyword>
<keyword evidence="3" id="KW-0964">Secreted</keyword>